<sequence>MTRSEVEILSKGSIEVQARFSNSSNSTLLVNVSFEGEDLLAVYKPEEGERPLWDFPGGLWRREIAAYQLSEFLGLDLIPLTLPRDDAPFGPGSLQRYVNEDTEHHYFTIRDDPEHHATLRAIAAFDVVANNSDRKSGHVLLEGHRLWGIDHGLCFHEEEKLRTVVWDFSGDSIEPGLLERIKMLKDSPPIELIELLSPREIAAMGDRADALLSTGVLPFPDEDGPYPPYPWPLV</sequence>
<accession>A0A6J7Q960</accession>
<evidence type="ECO:0000313" key="1">
    <source>
        <dbReference type="EMBL" id="CAB4825371.1"/>
    </source>
</evidence>
<evidence type="ECO:0000313" key="2">
    <source>
        <dbReference type="EMBL" id="CAB4867900.1"/>
    </source>
</evidence>
<name>A0A6J7Q960_9ZZZZ</name>
<organism evidence="3">
    <name type="scientific">freshwater metagenome</name>
    <dbReference type="NCBI Taxonomy" id="449393"/>
    <lineage>
        <taxon>unclassified sequences</taxon>
        <taxon>metagenomes</taxon>
        <taxon>ecological metagenomes</taxon>
    </lineage>
</organism>
<reference evidence="3" key="1">
    <citation type="submission" date="2020-05" db="EMBL/GenBank/DDBJ databases">
        <authorList>
            <person name="Chiriac C."/>
            <person name="Salcher M."/>
            <person name="Ghai R."/>
            <person name="Kavagutti S V."/>
        </authorList>
    </citation>
    <scope>NUCLEOTIDE SEQUENCE</scope>
</reference>
<protein>
    <submittedName>
        <fullName evidence="3">Unannotated protein</fullName>
    </submittedName>
</protein>
<dbReference type="NCBIfam" id="TIGR03843">
    <property type="entry name" value="SCO1664 family protein"/>
    <property type="match status" value="1"/>
</dbReference>
<dbReference type="EMBL" id="CAFABE010000025">
    <property type="protein sequence ID" value="CAB4825371.1"/>
    <property type="molecule type" value="Genomic_DNA"/>
</dbReference>
<dbReference type="EMBL" id="CAFBLT010000001">
    <property type="protein sequence ID" value="CAB4867900.1"/>
    <property type="molecule type" value="Genomic_DNA"/>
</dbReference>
<gene>
    <name evidence="1" type="ORF">UFOPK3164_00710</name>
    <name evidence="2" type="ORF">UFOPK3427_00606</name>
    <name evidence="3" type="ORF">UFOPK4112_00451</name>
</gene>
<dbReference type="InterPro" id="IPR022292">
    <property type="entry name" value="CHP03843"/>
</dbReference>
<dbReference type="AlphaFoldDB" id="A0A6J7Q960"/>
<dbReference type="EMBL" id="CAFBPM010000003">
    <property type="protein sequence ID" value="CAB5013445.1"/>
    <property type="molecule type" value="Genomic_DNA"/>
</dbReference>
<proteinExistence type="predicted"/>
<evidence type="ECO:0000313" key="3">
    <source>
        <dbReference type="EMBL" id="CAB5013445.1"/>
    </source>
</evidence>